<dbReference type="Gene3D" id="3.40.50.11190">
    <property type="match status" value="1"/>
</dbReference>
<comment type="caution">
    <text evidence="1">The sequence shown here is derived from an EMBL/GenBank/DDBJ whole genome shotgun (WGS) entry which is preliminary data.</text>
</comment>
<dbReference type="SUPFAM" id="SSF53756">
    <property type="entry name" value="UDP-Glycosyltransferase/glycogen phosphorylase"/>
    <property type="match status" value="1"/>
</dbReference>
<dbReference type="Gene3D" id="3.40.50.2000">
    <property type="entry name" value="Glycogen Phosphorylase B"/>
    <property type="match status" value="1"/>
</dbReference>
<dbReference type="PANTHER" id="PTHR21015">
    <property type="entry name" value="UDP-N-ACETYLGLUCOSAMINE--N-ACETYLMURAMYL-(PENTAPEPTIDE) PYROPHOSPHORYL-UNDECAPRENOL N-ACETYLGLUCOSAMINE TRANSFERASE 1"/>
    <property type="match status" value="1"/>
</dbReference>
<sequence length="346" mass="35811">MPAHIALRCDARPETGTGHVVRCLALGDELTSRGARVTILGEVTGVGWLADQIARRGLPVVASPDEPGALAALARESGVDAVVLDGYHLDPGCGRALRDAGVTVLSMLDDTFGAGQDADLYLDQNFGARPAPGIAPERQLLGLDHSLFRDEVLRHRPTTPRRTPRATPRVLAVFGGTDPYAAAPVVVPLLLASGRPLHVVAVAARPEIAAALEALATSPGQHVEVVSPTPDLAALAATCDVAVTAAGSSVWEFLCLGLPSMLVCVVDNQGPGYDAVTGRGLAEPFGHLSQLRDDEAVRSTAVAVLDMLLSDPERQAALASAGMSLVDGRGRARVADALLGAVAARR</sequence>
<proteinExistence type="predicted"/>
<evidence type="ECO:0000313" key="1">
    <source>
        <dbReference type="EMBL" id="MFD1055292.1"/>
    </source>
</evidence>
<evidence type="ECO:0000313" key="2">
    <source>
        <dbReference type="Proteomes" id="UP001597046"/>
    </source>
</evidence>
<dbReference type="Proteomes" id="UP001597046">
    <property type="component" value="Unassembled WGS sequence"/>
</dbReference>
<name>A0ABW3MX69_9MICO</name>
<reference evidence="2" key="1">
    <citation type="journal article" date="2019" name="Int. J. Syst. Evol. Microbiol.">
        <title>The Global Catalogue of Microorganisms (GCM) 10K type strain sequencing project: providing services to taxonomists for standard genome sequencing and annotation.</title>
        <authorList>
            <consortium name="The Broad Institute Genomics Platform"/>
            <consortium name="The Broad Institute Genome Sequencing Center for Infectious Disease"/>
            <person name="Wu L."/>
            <person name="Ma J."/>
        </authorList>
    </citation>
    <scope>NUCLEOTIDE SEQUENCE [LARGE SCALE GENOMIC DNA]</scope>
    <source>
        <strain evidence="2">CCUG 57508</strain>
    </source>
</reference>
<protein>
    <submittedName>
        <fullName evidence="1">PseG/SpsG family protein</fullName>
    </submittedName>
</protein>
<gene>
    <name evidence="1" type="ORF">ACFQ2V_13320</name>
</gene>
<dbReference type="PANTHER" id="PTHR21015:SF22">
    <property type="entry name" value="GLYCOSYLTRANSFERASE"/>
    <property type="match status" value="1"/>
</dbReference>
<keyword evidence="2" id="KW-1185">Reference proteome</keyword>
<organism evidence="1 2">
    <name type="scientific">Terrabacter terrigena</name>
    <dbReference type="NCBI Taxonomy" id="574718"/>
    <lineage>
        <taxon>Bacteria</taxon>
        <taxon>Bacillati</taxon>
        <taxon>Actinomycetota</taxon>
        <taxon>Actinomycetes</taxon>
        <taxon>Micrococcales</taxon>
        <taxon>Intrasporangiaceae</taxon>
        <taxon>Terrabacter</taxon>
    </lineage>
</organism>
<dbReference type="EMBL" id="JBHTKH010000008">
    <property type="protein sequence ID" value="MFD1055292.1"/>
    <property type="molecule type" value="Genomic_DNA"/>
</dbReference>
<dbReference type="RefSeq" id="WP_386053246.1">
    <property type="nucleotide sequence ID" value="NZ_JBHTKH010000008.1"/>
</dbReference>
<accession>A0ABW3MX69</accession>